<evidence type="ECO:0000256" key="1">
    <source>
        <dbReference type="SAM" id="SignalP"/>
    </source>
</evidence>
<dbReference type="OrthoDB" id="2086163at2"/>
<reference evidence="2 3" key="1">
    <citation type="submission" date="2010-05" db="EMBL/GenBank/DDBJ databases">
        <title>Complete sequence of Thermincola sp. JR.</title>
        <authorList>
            <consortium name="US DOE Joint Genome Institute"/>
            <person name="Lucas S."/>
            <person name="Copeland A."/>
            <person name="Lapidus A."/>
            <person name="Cheng J.-F."/>
            <person name="Bruce D."/>
            <person name="Goodwin L."/>
            <person name="Pitluck S."/>
            <person name="Chertkov O."/>
            <person name="Detter J.C."/>
            <person name="Han C."/>
            <person name="Tapia R."/>
            <person name="Land M."/>
            <person name="Hauser L."/>
            <person name="Kyrpides N."/>
            <person name="Mikhailova N."/>
            <person name="Hazen T.C."/>
            <person name="Woyke T."/>
        </authorList>
    </citation>
    <scope>NUCLEOTIDE SEQUENCE [LARGE SCALE GENOMIC DNA]</scope>
    <source>
        <strain evidence="2 3">JR</strain>
    </source>
</reference>
<accession>D5X8Z2</accession>
<feature type="signal peptide" evidence="1">
    <location>
        <begin position="1"/>
        <end position="23"/>
    </location>
</feature>
<organism evidence="2 3">
    <name type="scientific">Thermincola potens (strain JR)</name>
    <dbReference type="NCBI Taxonomy" id="635013"/>
    <lineage>
        <taxon>Bacteria</taxon>
        <taxon>Bacillati</taxon>
        <taxon>Bacillota</taxon>
        <taxon>Clostridia</taxon>
        <taxon>Eubacteriales</taxon>
        <taxon>Thermincolaceae</taxon>
        <taxon>Thermincola</taxon>
    </lineage>
</organism>
<proteinExistence type="predicted"/>
<dbReference type="Proteomes" id="UP000002377">
    <property type="component" value="Chromosome"/>
</dbReference>
<dbReference type="HOGENOM" id="CLU_1834236_0_0_9"/>
<dbReference type="KEGG" id="tjr:TherJR_0096"/>
<dbReference type="RefSeq" id="WP_013119020.1">
    <property type="nucleotide sequence ID" value="NC_014152.1"/>
</dbReference>
<protein>
    <submittedName>
        <fullName evidence="2">Uncharacterized protein</fullName>
    </submittedName>
</protein>
<gene>
    <name evidence="2" type="ordered locus">TherJR_0096</name>
</gene>
<keyword evidence="3" id="KW-1185">Reference proteome</keyword>
<name>D5X8Z2_THEPJ</name>
<feature type="chain" id="PRO_5003080128" evidence="1">
    <location>
        <begin position="24"/>
        <end position="140"/>
    </location>
</feature>
<dbReference type="AlphaFoldDB" id="D5X8Z2"/>
<keyword evidence="1" id="KW-0732">Signal</keyword>
<evidence type="ECO:0000313" key="2">
    <source>
        <dbReference type="EMBL" id="ADG80992.1"/>
    </source>
</evidence>
<dbReference type="eggNOG" id="ENOG502ZEKE">
    <property type="taxonomic scope" value="Bacteria"/>
</dbReference>
<dbReference type="EMBL" id="CP002028">
    <property type="protein sequence ID" value="ADG80992.1"/>
    <property type="molecule type" value="Genomic_DNA"/>
</dbReference>
<sequence length="140" mass="15356" precursor="true">MKKLLSLILAATMIFLTTAFAFASPDIKVSQKDFSADTVITQDNVNEILKHYGLDTTKIDKSRDLSTLPQITVGDLEKALKEAKKTPKTVFDRDGAVTEKTNNEISVAATCYLGVRYVGGIPINSIDVSGYTRYNSSYIP</sequence>
<evidence type="ECO:0000313" key="3">
    <source>
        <dbReference type="Proteomes" id="UP000002377"/>
    </source>
</evidence>